<feature type="transmembrane region" description="Helical" evidence="2">
    <location>
        <begin position="233"/>
        <end position="254"/>
    </location>
</feature>
<feature type="transmembrane region" description="Helical" evidence="2">
    <location>
        <begin position="205"/>
        <end position="227"/>
    </location>
</feature>
<dbReference type="Pfam" id="PF20152">
    <property type="entry name" value="DUF6534"/>
    <property type="match status" value="1"/>
</dbReference>
<accession>A0A067THQ0</accession>
<reference evidence="5" key="1">
    <citation type="journal article" date="2014" name="Proc. Natl. Acad. Sci. U.S.A.">
        <title>Extensive sampling of basidiomycete genomes demonstrates inadequacy of the white-rot/brown-rot paradigm for wood decay fungi.</title>
        <authorList>
            <person name="Riley R."/>
            <person name="Salamov A.A."/>
            <person name="Brown D.W."/>
            <person name="Nagy L.G."/>
            <person name="Floudas D."/>
            <person name="Held B.W."/>
            <person name="Levasseur A."/>
            <person name="Lombard V."/>
            <person name="Morin E."/>
            <person name="Otillar R."/>
            <person name="Lindquist E.A."/>
            <person name="Sun H."/>
            <person name="LaButti K.M."/>
            <person name="Schmutz J."/>
            <person name="Jabbour D."/>
            <person name="Luo H."/>
            <person name="Baker S.E."/>
            <person name="Pisabarro A.G."/>
            <person name="Walton J.D."/>
            <person name="Blanchette R.A."/>
            <person name="Henrissat B."/>
            <person name="Martin F."/>
            <person name="Cullen D."/>
            <person name="Hibbett D.S."/>
            <person name="Grigoriev I.V."/>
        </authorList>
    </citation>
    <scope>NUCLEOTIDE SEQUENCE [LARGE SCALE GENOMIC DNA]</scope>
    <source>
        <strain evidence="5">CBS 339.88</strain>
    </source>
</reference>
<dbReference type="Proteomes" id="UP000027222">
    <property type="component" value="Unassembled WGS sequence"/>
</dbReference>
<proteinExistence type="predicted"/>
<dbReference type="PANTHER" id="PTHR40465:SF1">
    <property type="entry name" value="DUF6534 DOMAIN-CONTAINING PROTEIN"/>
    <property type="match status" value="1"/>
</dbReference>
<dbReference type="STRING" id="685588.A0A067THQ0"/>
<dbReference type="OrthoDB" id="3203775at2759"/>
<dbReference type="PANTHER" id="PTHR40465">
    <property type="entry name" value="CHROMOSOME 1, WHOLE GENOME SHOTGUN SEQUENCE"/>
    <property type="match status" value="1"/>
</dbReference>
<name>A0A067THQ0_GALM3</name>
<dbReference type="EMBL" id="KL142370">
    <property type="protein sequence ID" value="KDR81872.1"/>
    <property type="molecule type" value="Genomic_DNA"/>
</dbReference>
<dbReference type="AlphaFoldDB" id="A0A067THQ0"/>
<gene>
    <name evidence="4" type="ORF">GALMADRAFT_240135</name>
</gene>
<feature type="domain" description="DUF6534" evidence="3">
    <location>
        <begin position="171"/>
        <end position="257"/>
    </location>
</feature>
<evidence type="ECO:0000313" key="4">
    <source>
        <dbReference type="EMBL" id="KDR81872.1"/>
    </source>
</evidence>
<dbReference type="InterPro" id="IPR045339">
    <property type="entry name" value="DUF6534"/>
</dbReference>
<protein>
    <recommendedName>
        <fullName evidence="3">DUF6534 domain-containing protein</fullName>
    </recommendedName>
</protein>
<feature type="transmembrane region" description="Helical" evidence="2">
    <location>
        <begin position="164"/>
        <end position="184"/>
    </location>
</feature>
<evidence type="ECO:0000313" key="5">
    <source>
        <dbReference type="Proteomes" id="UP000027222"/>
    </source>
</evidence>
<feature type="region of interest" description="Disordered" evidence="1">
    <location>
        <begin position="279"/>
        <end position="301"/>
    </location>
</feature>
<sequence>MPVFSVPPYHINTGAQLIGCYINLILYTLELIASYAYFHSTRRKGDRKAIVGLVIFSLIMDTIGTSMICAAVFLIFVVHWGKERIAIASGDWVCVVWILTNAMTAVAVQSFMVNRYWKLGSNYFVLIPIVIMMLTTLAFSVRLAAQAAFNYQLETEKSKDVADVALALAAAAATDISINIALIWRLHKTRTCVIATRHIIGRVMMLAIITGCATSLWALAAIITYLIPRSSAISVGFAFILARIYSLTLLYTLLNRDRMANDPWLHVIVSGDDDCYSTPSLTPQSSLPTTRPVETPSTTSHEMIFAPPEDTQSFDRNIYGPQNVKHSHSTPEFRCCHFAPIAIPTDWTPPRRSVPYFHHQLSEKELGRNY</sequence>
<dbReference type="HOGENOM" id="CLU_076650_0_0_1"/>
<feature type="compositionally biased region" description="Low complexity" evidence="1">
    <location>
        <begin position="279"/>
        <end position="292"/>
    </location>
</feature>
<feature type="transmembrane region" description="Helical" evidence="2">
    <location>
        <begin position="123"/>
        <end position="144"/>
    </location>
</feature>
<keyword evidence="2" id="KW-1133">Transmembrane helix</keyword>
<feature type="transmembrane region" description="Helical" evidence="2">
    <location>
        <begin position="15"/>
        <end position="38"/>
    </location>
</feature>
<evidence type="ECO:0000256" key="1">
    <source>
        <dbReference type="SAM" id="MobiDB-lite"/>
    </source>
</evidence>
<feature type="transmembrane region" description="Helical" evidence="2">
    <location>
        <begin position="90"/>
        <end position="111"/>
    </location>
</feature>
<organism evidence="4 5">
    <name type="scientific">Galerina marginata (strain CBS 339.88)</name>
    <dbReference type="NCBI Taxonomy" id="685588"/>
    <lineage>
        <taxon>Eukaryota</taxon>
        <taxon>Fungi</taxon>
        <taxon>Dikarya</taxon>
        <taxon>Basidiomycota</taxon>
        <taxon>Agaricomycotina</taxon>
        <taxon>Agaricomycetes</taxon>
        <taxon>Agaricomycetidae</taxon>
        <taxon>Agaricales</taxon>
        <taxon>Agaricineae</taxon>
        <taxon>Strophariaceae</taxon>
        <taxon>Galerina</taxon>
    </lineage>
</organism>
<evidence type="ECO:0000259" key="3">
    <source>
        <dbReference type="Pfam" id="PF20152"/>
    </source>
</evidence>
<evidence type="ECO:0000256" key="2">
    <source>
        <dbReference type="SAM" id="Phobius"/>
    </source>
</evidence>
<keyword evidence="2" id="KW-0472">Membrane</keyword>
<keyword evidence="5" id="KW-1185">Reference proteome</keyword>
<keyword evidence="2" id="KW-0812">Transmembrane</keyword>
<feature type="transmembrane region" description="Helical" evidence="2">
    <location>
        <begin position="50"/>
        <end position="78"/>
    </location>
</feature>